<organism evidence="7">
    <name type="scientific">Amphimedon queenslandica</name>
    <name type="common">Sponge</name>
    <dbReference type="NCBI Taxonomy" id="400682"/>
    <lineage>
        <taxon>Eukaryota</taxon>
        <taxon>Metazoa</taxon>
        <taxon>Porifera</taxon>
        <taxon>Demospongiae</taxon>
        <taxon>Heteroscleromorpha</taxon>
        <taxon>Haplosclerida</taxon>
        <taxon>Niphatidae</taxon>
        <taxon>Amphimedon</taxon>
    </lineage>
</organism>
<dbReference type="GO" id="GO:0048471">
    <property type="term" value="C:perinuclear region of cytoplasm"/>
    <property type="evidence" value="ECO:0007669"/>
    <property type="project" value="TreeGrafter"/>
</dbReference>
<dbReference type="PROSITE" id="PS50002">
    <property type="entry name" value="SH3"/>
    <property type="match status" value="1"/>
</dbReference>
<dbReference type="EnsemblMetazoa" id="Aqu2.1.27989_001">
    <property type="protein sequence ID" value="Aqu2.1.27989_001"/>
    <property type="gene ID" value="Aqu2.1.27989"/>
</dbReference>
<dbReference type="SUPFAM" id="SSF50044">
    <property type="entry name" value="SH3-domain"/>
    <property type="match status" value="1"/>
</dbReference>
<dbReference type="InterPro" id="IPR027038">
    <property type="entry name" value="RanGap"/>
</dbReference>
<evidence type="ECO:0000256" key="2">
    <source>
        <dbReference type="ARBA" id="ARBA00022468"/>
    </source>
</evidence>
<dbReference type="GO" id="GO:0006913">
    <property type="term" value="P:nucleocytoplasmic transport"/>
    <property type="evidence" value="ECO:0007669"/>
    <property type="project" value="TreeGrafter"/>
</dbReference>
<evidence type="ECO:0000256" key="4">
    <source>
        <dbReference type="ARBA" id="ARBA00022737"/>
    </source>
</evidence>
<dbReference type="SMART" id="SM00368">
    <property type="entry name" value="LRR_RI"/>
    <property type="match status" value="3"/>
</dbReference>
<dbReference type="SUPFAM" id="SSF52047">
    <property type="entry name" value="RNI-like"/>
    <property type="match status" value="1"/>
</dbReference>
<keyword evidence="1 5" id="KW-0728">SH3 domain</keyword>
<feature type="domain" description="SH3" evidence="6">
    <location>
        <begin position="440"/>
        <end position="501"/>
    </location>
</feature>
<dbReference type="GO" id="GO:0005634">
    <property type="term" value="C:nucleus"/>
    <property type="evidence" value="ECO:0007669"/>
    <property type="project" value="TreeGrafter"/>
</dbReference>
<name>A0A1X7UKG4_AMPQE</name>
<protein>
    <recommendedName>
        <fullName evidence="6">SH3 domain-containing protein</fullName>
    </recommendedName>
</protein>
<dbReference type="AlphaFoldDB" id="A0A1X7UKG4"/>
<reference evidence="7" key="1">
    <citation type="submission" date="2017-05" db="UniProtKB">
        <authorList>
            <consortium name="EnsemblMetazoa"/>
        </authorList>
    </citation>
    <scope>IDENTIFICATION</scope>
</reference>
<dbReference type="InterPro" id="IPR001452">
    <property type="entry name" value="SH3_domain"/>
</dbReference>
<evidence type="ECO:0000256" key="1">
    <source>
        <dbReference type="ARBA" id="ARBA00022443"/>
    </source>
</evidence>
<dbReference type="PANTHER" id="PTHR24113:SF12">
    <property type="entry name" value="RAN GTPASE-ACTIVATING PROTEIN 1"/>
    <property type="match status" value="1"/>
</dbReference>
<dbReference type="PANTHER" id="PTHR24113">
    <property type="entry name" value="RAN GTPASE-ACTIVATING PROTEIN 1"/>
    <property type="match status" value="1"/>
</dbReference>
<evidence type="ECO:0000259" key="6">
    <source>
        <dbReference type="PROSITE" id="PS50002"/>
    </source>
</evidence>
<evidence type="ECO:0000256" key="5">
    <source>
        <dbReference type="PROSITE-ProRule" id="PRU00192"/>
    </source>
</evidence>
<dbReference type="InterPro" id="IPR032675">
    <property type="entry name" value="LRR_dom_sf"/>
</dbReference>
<keyword evidence="3" id="KW-0433">Leucine-rich repeat</keyword>
<keyword evidence="4" id="KW-0677">Repeat</keyword>
<dbReference type="GO" id="GO:0031267">
    <property type="term" value="F:small GTPase binding"/>
    <property type="evidence" value="ECO:0007669"/>
    <property type="project" value="TreeGrafter"/>
</dbReference>
<dbReference type="InParanoid" id="A0A1X7UKG4"/>
<dbReference type="Pfam" id="PF00018">
    <property type="entry name" value="SH3_1"/>
    <property type="match status" value="1"/>
</dbReference>
<dbReference type="GO" id="GO:0005829">
    <property type="term" value="C:cytosol"/>
    <property type="evidence" value="ECO:0007669"/>
    <property type="project" value="TreeGrafter"/>
</dbReference>
<evidence type="ECO:0000313" key="7">
    <source>
        <dbReference type="EnsemblMetazoa" id="Aqu2.1.27989_001"/>
    </source>
</evidence>
<dbReference type="GO" id="GO:0005096">
    <property type="term" value="F:GTPase activator activity"/>
    <property type="evidence" value="ECO:0007669"/>
    <property type="project" value="UniProtKB-KW"/>
</dbReference>
<dbReference type="Gene3D" id="2.30.30.40">
    <property type="entry name" value="SH3 Domains"/>
    <property type="match status" value="1"/>
</dbReference>
<dbReference type="Gene3D" id="3.80.10.10">
    <property type="entry name" value="Ribonuclease Inhibitor"/>
    <property type="match status" value="1"/>
</dbReference>
<keyword evidence="2" id="KW-0343">GTPase activation</keyword>
<dbReference type="InterPro" id="IPR036028">
    <property type="entry name" value="SH3-like_dom_sf"/>
</dbReference>
<dbReference type="SMART" id="SM00326">
    <property type="entry name" value="SH3"/>
    <property type="match status" value="1"/>
</dbReference>
<proteinExistence type="predicted"/>
<evidence type="ECO:0000256" key="3">
    <source>
        <dbReference type="ARBA" id="ARBA00022614"/>
    </source>
</evidence>
<accession>A0A1X7UKG4</accession>
<sequence>MIAVSDDHSKLRSLGNILMELEETKPLAQDIIKDCDEMINRSVTTAVASSTVCNLPSPNATVSASAGEFFFNAAHQALFDEIKGSFGILIDKLIPLISQSIPSAAKMKSFLQLSFPELSDELSNADSIEAILNVIVKKCRINNISKIKTIVERFEVTGASHVISKYEEKVKIACKSLKNFLSQNKPEHFDDLESIKFTLGWEPDEHSFVDIRQLLEEAFKDLNKRIIVRSIHQGNSIIIICYGPHHLLAALLLEAQDNLTVLMKEFSLIRLTIGHYTVYDKKIRNKVMNNECLAEEIKLADGEEQELRTLLDYKEGSIFEQDKQLNIIKKRKEYIERTLQTPDSKLKMERARLQVATKKIFKSKKSETEYFRTSLLMKAGTDSTGIICLYYLITGREEALVEYKKEIELLQKYLSITSVQLMTSQKGNIEKKDQCTQSPTAESIYTACIDYHGIRSGDLSFSEGEQLEIYEKWNIFEWYGRSLVSGDEGYIPSSCVYSMLESLQLLEFILSVEEVSLPILQKIRNDSSSNDEKASLFLETINDDPIMIPALRQDKEQHDEGVTGSVDWRYSDSVSLYSPSPVQCNEVISNNKYHSKIKLKHSSTNSTVSLLSSTKLHTLNLRRFEIQFTPLTNDCIQYLCMLLTNNKTIQELGIKGHSISDRGVTNICQALEHNSTLTSLDLYDNPLITSTSGQALSHLLLNNSSLVVLELRKTSLSTESILLILQSLMDNKNIRRLMLDKRHKETCINTYPNYHLIQDRVDWL</sequence>
<dbReference type="OrthoDB" id="5983572at2759"/>